<dbReference type="AlphaFoldDB" id="A0A6A5KJ80"/>
<organism evidence="3 4">
    <name type="scientific">Decorospora gaudefroyi</name>
    <dbReference type="NCBI Taxonomy" id="184978"/>
    <lineage>
        <taxon>Eukaryota</taxon>
        <taxon>Fungi</taxon>
        <taxon>Dikarya</taxon>
        <taxon>Ascomycota</taxon>
        <taxon>Pezizomycotina</taxon>
        <taxon>Dothideomycetes</taxon>
        <taxon>Pleosporomycetidae</taxon>
        <taxon>Pleosporales</taxon>
        <taxon>Pleosporineae</taxon>
        <taxon>Pleosporaceae</taxon>
        <taxon>Decorospora</taxon>
    </lineage>
</organism>
<reference evidence="3" key="1">
    <citation type="submission" date="2020-01" db="EMBL/GenBank/DDBJ databases">
        <authorList>
            <consortium name="DOE Joint Genome Institute"/>
            <person name="Haridas S."/>
            <person name="Albert R."/>
            <person name="Binder M."/>
            <person name="Bloem J."/>
            <person name="Labutti K."/>
            <person name="Salamov A."/>
            <person name="Andreopoulos B."/>
            <person name="Baker S.E."/>
            <person name="Barry K."/>
            <person name="Bills G."/>
            <person name="Bluhm B.H."/>
            <person name="Cannon C."/>
            <person name="Castanera R."/>
            <person name="Culley D.E."/>
            <person name="Daum C."/>
            <person name="Ezra D."/>
            <person name="Gonzalez J.B."/>
            <person name="Henrissat B."/>
            <person name="Kuo A."/>
            <person name="Liang C."/>
            <person name="Lipzen A."/>
            <person name="Lutzoni F."/>
            <person name="Magnuson J."/>
            <person name="Mondo S."/>
            <person name="Nolan M."/>
            <person name="Ohm R."/>
            <person name="Pangilinan J."/>
            <person name="Park H.-J."/>
            <person name="Ramirez L."/>
            <person name="Alfaro M."/>
            <person name="Sun H."/>
            <person name="Tritt A."/>
            <person name="Yoshinaga Y."/>
            <person name="Zwiers L.-H."/>
            <person name="Turgeon B.G."/>
            <person name="Goodwin S.B."/>
            <person name="Spatafora J.W."/>
            <person name="Crous P.W."/>
            <person name="Grigoriev I.V."/>
        </authorList>
    </citation>
    <scope>NUCLEOTIDE SEQUENCE</scope>
    <source>
        <strain evidence="3">P77</strain>
    </source>
</reference>
<gene>
    <name evidence="3" type="ORF">BDW02DRAFT_578547</name>
</gene>
<evidence type="ECO:0000313" key="3">
    <source>
        <dbReference type="EMBL" id="KAF1835702.1"/>
    </source>
</evidence>
<keyword evidence="2" id="KW-0812">Transmembrane</keyword>
<dbReference type="Proteomes" id="UP000800040">
    <property type="component" value="Unassembled WGS sequence"/>
</dbReference>
<evidence type="ECO:0000256" key="2">
    <source>
        <dbReference type="SAM" id="Phobius"/>
    </source>
</evidence>
<dbReference type="EMBL" id="ML975283">
    <property type="protein sequence ID" value="KAF1835702.1"/>
    <property type="molecule type" value="Genomic_DNA"/>
</dbReference>
<name>A0A6A5KJ80_9PLEO</name>
<protein>
    <submittedName>
        <fullName evidence="3">Uncharacterized protein</fullName>
    </submittedName>
</protein>
<accession>A0A6A5KJ80</accession>
<feature type="transmembrane region" description="Helical" evidence="2">
    <location>
        <begin position="186"/>
        <end position="209"/>
    </location>
</feature>
<keyword evidence="4" id="KW-1185">Reference proteome</keyword>
<evidence type="ECO:0000256" key="1">
    <source>
        <dbReference type="SAM" id="MobiDB-lite"/>
    </source>
</evidence>
<proteinExistence type="predicted"/>
<feature type="compositionally biased region" description="Polar residues" evidence="1">
    <location>
        <begin position="55"/>
        <end position="69"/>
    </location>
</feature>
<keyword evidence="2" id="KW-1133">Transmembrane helix</keyword>
<sequence length="216" mass="23827">MRDAAGFVQLRDNFKKQCRVYALARTDLGIRITLTAVKPAKPARPQLGKREILNQGGNPTPTIPGNSATPAAPNSPRRRTSRIAFVSGSGQFPNTGNRESSPNIFSYQCEDMEWMPYDSIHSTSSHLGLGVLEGSTSDMVVASQYMSLEGVSPHISIDVFFTQFSHFNMGEDEARIRREVGALKEILAFLFCVFVFWYLGGSPACSIGYGNRKRLV</sequence>
<evidence type="ECO:0000313" key="4">
    <source>
        <dbReference type="Proteomes" id="UP000800040"/>
    </source>
</evidence>
<keyword evidence="2" id="KW-0472">Membrane</keyword>
<feature type="region of interest" description="Disordered" evidence="1">
    <location>
        <begin position="41"/>
        <end position="78"/>
    </location>
</feature>